<organism evidence="3 6">
    <name type="scientific">Streptomyces acidiscabies</name>
    <dbReference type="NCBI Taxonomy" id="42234"/>
    <lineage>
        <taxon>Bacteria</taxon>
        <taxon>Bacillati</taxon>
        <taxon>Actinomycetota</taxon>
        <taxon>Actinomycetes</taxon>
        <taxon>Kitasatosporales</taxon>
        <taxon>Streptomycetaceae</taxon>
        <taxon>Streptomyces</taxon>
    </lineage>
</organism>
<feature type="domain" description="TOTE conflict system primase" evidence="2">
    <location>
        <begin position="5"/>
        <end position="80"/>
    </location>
</feature>
<dbReference type="Proteomes" id="UP001272987">
    <property type="component" value="Unassembled WGS sequence"/>
</dbReference>
<dbReference type="Proteomes" id="UP001282288">
    <property type="component" value="Unassembled WGS sequence"/>
</dbReference>
<evidence type="ECO:0000259" key="2">
    <source>
        <dbReference type="Pfam" id="PF22548"/>
    </source>
</evidence>
<dbReference type="Pfam" id="PF22548">
    <property type="entry name" value="AEP-TOTE"/>
    <property type="match status" value="1"/>
</dbReference>
<keyword evidence="5" id="KW-1185">Reference proteome</keyword>
<dbReference type="AlphaFoldDB" id="A0AAP6ELW1"/>
<reference evidence="3 5" key="1">
    <citation type="journal article" date="2023" name="Microb. Genom.">
        <title>Mesoterricola silvestris gen. nov., sp. nov., Mesoterricola sediminis sp. nov., Geothrix oryzae sp. nov., Geothrix edaphica sp. nov., Geothrix rubra sp. nov., and Geothrix limicola sp. nov., six novel members of Acidobacteriota isolated from soils.</title>
        <authorList>
            <person name="Weisberg A.J."/>
            <person name="Pearce E."/>
            <person name="Kramer C.G."/>
            <person name="Chang J.H."/>
            <person name="Clarke C.R."/>
        </authorList>
    </citation>
    <scope>NUCLEOTIDE SEQUENCE</scope>
    <source>
        <strain evidence="4 5">NB05-1H</strain>
        <strain evidence="3">NRRL_B-16521</strain>
    </source>
</reference>
<gene>
    <name evidence="3" type="ORF">PV399_45820</name>
    <name evidence="4" type="ORF">PV666_50250</name>
</gene>
<proteinExistence type="predicted"/>
<evidence type="ECO:0000256" key="1">
    <source>
        <dbReference type="SAM" id="MobiDB-lite"/>
    </source>
</evidence>
<sequence length="149" mass="16347">MTACERMSPAGFDRFFPAQDLLPTKASGNGRFGSLIDLPLNSTCRERGATLFCDPATWTPYPDHFAHLAQVQPLGPSGVEALVNELQPITVGRTTTLKATPFGTPRFVMCFDASRRGDQADRLGRRRAAGRGWPAHPRADHGALRQSRR</sequence>
<dbReference type="EMBL" id="JARAWC010000075">
    <property type="protein sequence ID" value="MDX2966966.1"/>
    <property type="molecule type" value="Genomic_DNA"/>
</dbReference>
<evidence type="ECO:0000313" key="3">
    <source>
        <dbReference type="EMBL" id="MDX2966966.1"/>
    </source>
</evidence>
<feature type="region of interest" description="Disordered" evidence="1">
    <location>
        <begin position="126"/>
        <end position="149"/>
    </location>
</feature>
<protein>
    <recommendedName>
        <fullName evidence="2">TOTE conflict system primase domain-containing protein</fullName>
    </recommendedName>
</protein>
<evidence type="ECO:0000313" key="4">
    <source>
        <dbReference type="EMBL" id="MDX3025984.1"/>
    </source>
</evidence>
<dbReference type="InterPro" id="IPR054347">
    <property type="entry name" value="TOTE_primase"/>
</dbReference>
<dbReference type="EMBL" id="JARAWP010000062">
    <property type="protein sequence ID" value="MDX3025984.1"/>
    <property type="molecule type" value="Genomic_DNA"/>
</dbReference>
<name>A0AAP6ELW1_9ACTN</name>
<evidence type="ECO:0000313" key="5">
    <source>
        <dbReference type="Proteomes" id="UP001272987"/>
    </source>
</evidence>
<comment type="caution">
    <text evidence="3">The sequence shown here is derived from an EMBL/GenBank/DDBJ whole genome shotgun (WGS) entry which is preliminary data.</text>
</comment>
<evidence type="ECO:0000313" key="6">
    <source>
        <dbReference type="Proteomes" id="UP001282288"/>
    </source>
</evidence>
<accession>A0AAP6ELW1</accession>